<dbReference type="EMBL" id="JACSPW010000007">
    <property type="protein sequence ID" value="MBD8033134.1"/>
    <property type="molecule type" value="Genomic_DNA"/>
</dbReference>
<name>A0ABR8XMI0_9BACL</name>
<accession>A0ABR8XMI0</accession>
<evidence type="ECO:0000313" key="2">
    <source>
        <dbReference type="EMBL" id="MBD8033134.1"/>
    </source>
</evidence>
<evidence type="ECO:0000256" key="1">
    <source>
        <dbReference type="SAM" id="MobiDB-lite"/>
    </source>
</evidence>
<gene>
    <name evidence="2" type="ORF">H9632_08650</name>
</gene>
<keyword evidence="3" id="KW-1185">Reference proteome</keyword>
<sequence>MGFLKDLGEGAGWLVGNVTGGIIKGVGELTNSDFIQEVGEGVKNSTEFVGKQLGNVAEGAWNVGSGIVTKDDYKIDQGFDDLGEGVGNTAKAIGQGISVTVNNIGDVAGGLMDGDSNRSLEGAKQLGKTALIATLGVSVLDMANVVDVNGNEGVNIAQESDVKVDHIQVENTNSHTVEPHWRTLPSGETIWVDGDGNTDVNLSAQDGGGWSQSNPDYRIPTDKA</sequence>
<protein>
    <submittedName>
        <fullName evidence="2">Uncharacterized protein</fullName>
    </submittedName>
</protein>
<organism evidence="2 3">
    <name type="scientific">Solibacillus merdavium</name>
    <dbReference type="NCBI Taxonomy" id="2762218"/>
    <lineage>
        <taxon>Bacteria</taxon>
        <taxon>Bacillati</taxon>
        <taxon>Bacillota</taxon>
        <taxon>Bacilli</taxon>
        <taxon>Bacillales</taxon>
        <taxon>Caryophanaceae</taxon>
        <taxon>Solibacillus</taxon>
    </lineage>
</organism>
<comment type="caution">
    <text evidence="2">The sequence shown here is derived from an EMBL/GenBank/DDBJ whole genome shotgun (WGS) entry which is preliminary data.</text>
</comment>
<feature type="region of interest" description="Disordered" evidence="1">
    <location>
        <begin position="203"/>
        <end position="224"/>
    </location>
</feature>
<proteinExistence type="predicted"/>
<dbReference type="Proteomes" id="UP000600565">
    <property type="component" value="Unassembled WGS sequence"/>
</dbReference>
<dbReference type="RefSeq" id="WP_191703711.1">
    <property type="nucleotide sequence ID" value="NZ_JACSPW010000007.1"/>
</dbReference>
<reference evidence="2 3" key="1">
    <citation type="submission" date="2020-08" db="EMBL/GenBank/DDBJ databases">
        <title>A Genomic Blueprint of the Chicken Gut Microbiome.</title>
        <authorList>
            <person name="Gilroy R."/>
            <person name="Ravi A."/>
            <person name="Getino M."/>
            <person name="Pursley I."/>
            <person name="Horton D.L."/>
            <person name="Alikhan N.-F."/>
            <person name="Baker D."/>
            <person name="Gharbi K."/>
            <person name="Hall N."/>
            <person name="Watson M."/>
            <person name="Adriaenssens E.M."/>
            <person name="Foster-Nyarko E."/>
            <person name="Jarju S."/>
            <person name="Secka A."/>
            <person name="Antonio M."/>
            <person name="Oren A."/>
            <person name="Chaudhuri R."/>
            <person name="La Ragione R.M."/>
            <person name="Hildebrand F."/>
            <person name="Pallen M.J."/>
        </authorList>
    </citation>
    <scope>NUCLEOTIDE SEQUENCE [LARGE SCALE GENOMIC DNA]</scope>
    <source>
        <strain evidence="2 3">Sa1YVA6</strain>
    </source>
</reference>
<evidence type="ECO:0000313" key="3">
    <source>
        <dbReference type="Proteomes" id="UP000600565"/>
    </source>
</evidence>